<sequence>MVRHAQHIFQPTQLLVLDTFFNGSTRCTTGNSLSNCLLTDTPTPTHTSYGSETTIVEHLKASQFRRSNRLSLTAIQPDSPHCGLIHTFYLNAPEPIRNCSTLPVPSCHATRGKHEGWDTARLPKPRQGKSRCRGRVRTTNLPAISPPNNNWAQVFFQSGRLLQTAYFSRRLPATYALRMVVVHAFRCHTDPLRFLRFHRFIRLWYSVSQSILV</sequence>
<name>A0A3R7DDJ7_CLOSI</name>
<comment type="caution">
    <text evidence="1">The sequence shown here is derived from an EMBL/GenBank/DDBJ whole genome shotgun (WGS) entry which is preliminary data.</text>
</comment>
<protein>
    <submittedName>
        <fullName evidence="1">Uncharacterized protein</fullName>
    </submittedName>
</protein>
<dbReference type="AlphaFoldDB" id="A0A3R7DDJ7"/>
<dbReference type="Proteomes" id="UP000286415">
    <property type="component" value="Unassembled WGS sequence"/>
</dbReference>
<proteinExistence type="predicted"/>
<dbReference type="InParanoid" id="A0A3R7DDJ7"/>
<accession>A0A3R7DDJ7</accession>
<gene>
    <name evidence="1" type="ORF">CSKR_113806</name>
</gene>
<organism evidence="1 2">
    <name type="scientific">Clonorchis sinensis</name>
    <name type="common">Chinese liver fluke</name>
    <dbReference type="NCBI Taxonomy" id="79923"/>
    <lineage>
        <taxon>Eukaryota</taxon>
        <taxon>Metazoa</taxon>
        <taxon>Spiralia</taxon>
        <taxon>Lophotrochozoa</taxon>
        <taxon>Platyhelminthes</taxon>
        <taxon>Trematoda</taxon>
        <taxon>Digenea</taxon>
        <taxon>Opisthorchiida</taxon>
        <taxon>Opisthorchiata</taxon>
        <taxon>Opisthorchiidae</taxon>
        <taxon>Clonorchis</taxon>
    </lineage>
</organism>
<reference evidence="1 2" key="2">
    <citation type="journal article" date="2021" name="Genomics">
        <title>High-quality reference genome for Clonorchis sinensis.</title>
        <authorList>
            <person name="Young N.D."/>
            <person name="Stroehlein A.J."/>
            <person name="Kinkar L."/>
            <person name="Wang T."/>
            <person name="Sohn W.M."/>
            <person name="Chang B.C.H."/>
            <person name="Kaur P."/>
            <person name="Weisz D."/>
            <person name="Dudchenko O."/>
            <person name="Aiden E.L."/>
            <person name="Korhonen P.K."/>
            <person name="Gasser R.B."/>
        </authorList>
    </citation>
    <scope>NUCLEOTIDE SEQUENCE [LARGE SCALE GENOMIC DNA]</scope>
    <source>
        <strain evidence="1">Cs-k2</strain>
    </source>
</reference>
<evidence type="ECO:0000313" key="1">
    <source>
        <dbReference type="EMBL" id="KAG5443950.1"/>
    </source>
</evidence>
<evidence type="ECO:0000313" key="2">
    <source>
        <dbReference type="Proteomes" id="UP000286415"/>
    </source>
</evidence>
<dbReference type="EMBL" id="NIRI02000056">
    <property type="protein sequence ID" value="KAG5443950.1"/>
    <property type="molecule type" value="Genomic_DNA"/>
</dbReference>
<reference evidence="1 2" key="1">
    <citation type="journal article" date="2018" name="Biotechnol. Adv.">
        <title>Improved genomic resources and new bioinformatic workflow for the carcinogenic parasite Clonorchis sinensis: Biotechnological implications.</title>
        <authorList>
            <person name="Wang D."/>
            <person name="Korhonen P.K."/>
            <person name="Gasser R.B."/>
            <person name="Young N.D."/>
        </authorList>
    </citation>
    <scope>NUCLEOTIDE SEQUENCE [LARGE SCALE GENOMIC DNA]</scope>
    <source>
        <strain evidence="1">Cs-k2</strain>
    </source>
</reference>
<keyword evidence="2" id="KW-1185">Reference proteome</keyword>
<dbReference type="OrthoDB" id="446168at2759"/>